<dbReference type="InterPro" id="IPR016047">
    <property type="entry name" value="M23ase_b-sheet_dom"/>
</dbReference>
<feature type="domain" description="M23ase beta-sheet core" evidence="4">
    <location>
        <begin position="60"/>
        <end position="157"/>
    </location>
</feature>
<dbReference type="SUPFAM" id="SSF51261">
    <property type="entry name" value="Duplicated hybrid motif"/>
    <property type="match status" value="1"/>
</dbReference>
<feature type="chain" id="PRO_5045282095" evidence="3">
    <location>
        <begin position="28"/>
        <end position="305"/>
    </location>
</feature>
<feature type="compositionally biased region" description="Gly residues" evidence="2">
    <location>
        <begin position="227"/>
        <end position="238"/>
    </location>
</feature>
<dbReference type="InterPro" id="IPR050570">
    <property type="entry name" value="Cell_wall_metabolism_enzyme"/>
</dbReference>
<dbReference type="CDD" id="cd12797">
    <property type="entry name" value="M23_peptidase"/>
    <property type="match status" value="1"/>
</dbReference>
<accession>A0ABR7SB03</accession>
<dbReference type="Gene3D" id="2.70.70.10">
    <property type="entry name" value="Glucose Permease (Domain IIA)"/>
    <property type="match status" value="1"/>
</dbReference>
<evidence type="ECO:0000259" key="4">
    <source>
        <dbReference type="Pfam" id="PF01551"/>
    </source>
</evidence>
<dbReference type="EMBL" id="JACTVJ010000003">
    <property type="protein sequence ID" value="MBC9711671.1"/>
    <property type="molecule type" value="Genomic_DNA"/>
</dbReference>
<evidence type="ECO:0000256" key="1">
    <source>
        <dbReference type="ARBA" id="ARBA00022729"/>
    </source>
</evidence>
<dbReference type="InterPro" id="IPR011055">
    <property type="entry name" value="Dup_hybrid_motif"/>
</dbReference>
<dbReference type="PANTHER" id="PTHR21666:SF289">
    <property type="entry name" value="L-ALA--D-GLU ENDOPEPTIDASE"/>
    <property type="match status" value="1"/>
</dbReference>
<evidence type="ECO:0000256" key="3">
    <source>
        <dbReference type="SAM" id="SignalP"/>
    </source>
</evidence>
<reference evidence="5 6" key="1">
    <citation type="submission" date="2020-08" db="EMBL/GenBank/DDBJ databases">
        <title>Genemic of Streptomyces polyaspartic.</title>
        <authorList>
            <person name="Liu W."/>
        </authorList>
    </citation>
    <scope>NUCLEOTIDE SEQUENCE [LARGE SCALE GENOMIC DNA]</scope>
    <source>
        <strain evidence="5 6">TRM66268-LWL</strain>
    </source>
</reference>
<dbReference type="PANTHER" id="PTHR21666">
    <property type="entry name" value="PEPTIDASE-RELATED"/>
    <property type="match status" value="1"/>
</dbReference>
<dbReference type="Proteomes" id="UP000642284">
    <property type="component" value="Unassembled WGS sequence"/>
</dbReference>
<comment type="caution">
    <text evidence="5">The sequence shown here is derived from an EMBL/GenBank/DDBJ whole genome shotgun (WGS) entry which is preliminary data.</text>
</comment>
<name>A0ABR7SB03_9ACTN</name>
<organism evidence="5 6">
    <name type="scientific">Streptomyces polyasparticus</name>
    <dbReference type="NCBI Taxonomy" id="2767826"/>
    <lineage>
        <taxon>Bacteria</taxon>
        <taxon>Bacillati</taxon>
        <taxon>Actinomycetota</taxon>
        <taxon>Actinomycetes</taxon>
        <taxon>Kitasatosporales</taxon>
        <taxon>Streptomycetaceae</taxon>
        <taxon>Streptomyces</taxon>
    </lineage>
</organism>
<feature type="signal peptide" evidence="3">
    <location>
        <begin position="1"/>
        <end position="27"/>
    </location>
</feature>
<evidence type="ECO:0000256" key="2">
    <source>
        <dbReference type="SAM" id="MobiDB-lite"/>
    </source>
</evidence>
<gene>
    <name evidence="5" type="ORF">H9Y04_03700</name>
</gene>
<feature type="region of interest" description="Disordered" evidence="2">
    <location>
        <begin position="226"/>
        <end position="305"/>
    </location>
</feature>
<protein>
    <submittedName>
        <fullName evidence="5">Peptidoglycan DD-metalloendopeptidase family protein</fullName>
    </submittedName>
</protein>
<evidence type="ECO:0000313" key="6">
    <source>
        <dbReference type="Proteomes" id="UP000642284"/>
    </source>
</evidence>
<keyword evidence="1 3" id="KW-0732">Signal</keyword>
<evidence type="ECO:0000313" key="5">
    <source>
        <dbReference type="EMBL" id="MBC9711671.1"/>
    </source>
</evidence>
<proteinExistence type="predicted"/>
<sequence length="305" mass="30675">MCEKTIRRALALLAAVLAAVLQGPAAAAAPDPAGDRAWPVGDRPAVVHGWDPPATPYGAGHRGVDLAAAPGTAVRAAAGGTVSFAGRVAGRGVLSVELSGSGDPPLRTTYEPVRAVVDEGDEVAAGEVVAILESGPFHCPAACLHWGLLRGETYLDPLGLLPPWMLRRGPSRLLPVFGVPELRATREPAPLGAVATAGPVDAVQAALLALMAALAHRQIQPLRRLAGSGGAAPRGGLGAEPPVGARGEAPAGVQGAKPPRPTHPGVRGAAPGFRKGRGGAAEISPPQAPHLSRKPPAGPSPQPHP</sequence>
<keyword evidence="6" id="KW-1185">Reference proteome</keyword>
<dbReference type="Pfam" id="PF01551">
    <property type="entry name" value="Peptidase_M23"/>
    <property type="match status" value="1"/>
</dbReference>
<feature type="compositionally biased region" description="Pro residues" evidence="2">
    <location>
        <begin position="296"/>
        <end position="305"/>
    </location>
</feature>